<feature type="transmembrane region" description="Helical" evidence="1">
    <location>
        <begin position="193"/>
        <end position="213"/>
    </location>
</feature>
<reference evidence="2" key="1">
    <citation type="submission" date="2021-01" db="EMBL/GenBank/DDBJ databases">
        <authorList>
            <person name="Corre E."/>
            <person name="Pelletier E."/>
            <person name="Niang G."/>
            <person name="Scheremetjew M."/>
            <person name="Finn R."/>
            <person name="Kale V."/>
            <person name="Holt S."/>
            <person name="Cochrane G."/>
            <person name="Meng A."/>
            <person name="Brown T."/>
            <person name="Cohen L."/>
        </authorList>
    </citation>
    <scope>NUCLEOTIDE SEQUENCE</scope>
    <source>
        <strain evidence="2">GSBS06</strain>
    </source>
</reference>
<organism evidence="2">
    <name type="scientific">Aplanochytrium stocchinoi</name>
    <dbReference type="NCBI Taxonomy" id="215587"/>
    <lineage>
        <taxon>Eukaryota</taxon>
        <taxon>Sar</taxon>
        <taxon>Stramenopiles</taxon>
        <taxon>Bigyra</taxon>
        <taxon>Labyrinthulomycetes</taxon>
        <taxon>Thraustochytrida</taxon>
        <taxon>Thraustochytriidae</taxon>
        <taxon>Aplanochytrium</taxon>
    </lineage>
</organism>
<proteinExistence type="predicted"/>
<accession>A0A7S3PS88</accession>
<evidence type="ECO:0000313" key="2">
    <source>
        <dbReference type="EMBL" id="CAE0448744.1"/>
    </source>
</evidence>
<evidence type="ECO:0000256" key="1">
    <source>
        <dbReference type="SAM" id="Phobius"/>
    </source>
</evidence>
<keyword evidence="1" id="KW-0472">Membrane</keyword>
<keyword evidence="1" id="KW-1133">Transmembrane helix</keyword>
<gene>
    <name evidence="2" type="ORF">ASTO00021_LOCUS18711</name>
</gene>
<dbReference type="EMBL" id="HBIN01025761">
    <property type="protein sequence ID" value="CAE0448744.1"/>
    <property type="molecule type" value="Transcribed_RNA"/>
</dbReference>
<protein>
    <submittedName>
        <fullName evidence="2">Uncharacterized protein</fullName>
    </submittedName>
</protein>
<name>A0A7S3PS88_9STRA</name>
<sequence>MAKQQEYEGQLFKFVFATEDEQESWVALIGKVVVSILTFLVDLIKPLLELQKLSKTLAFAFIFLDVVYDIYSEGKLASAFTFEENNICDDCGKPPSGKRDEVDLMNETCGRKRICHERGKVKDGVKVCRRGHVMKDHSMHRCNSVFRCTGKFGGEAVVRPAEVRNFFESLAPKPKHFVYFLILLNTFVLEYHLSQLAIFGFVLCSATMSELFLTKAERKRAFNFNYWINEAADIIAEYPVESAIVTLAIPGLIALFV</sequence>
<dbReference type="AlphaFoldDB" id="A0A7S3PS88"/>
<keyword evidence="1" id="KW-0812">Transmembrane</keyword>